<proteinExistence type="inferred from homology"/>
<accession>W4V9K2</accession>
<organism evidence="4 5">
    <name type="scientific">Acetivibrio straminisolvens JCM 21531</name>
    <dbReference type="NCBI Taxonomy" id="1294263"/>
    <lineage>
        <taxon>Bacteria</taxon>
        <taxon>Bacillati</taxon>
        <taxon>Bacillota</taxon>
        <taxon>Clostridia</taxon>
        <taxon>Eubacteriales</taxon>
        <taxon>Oscillospiraceae</taxon>
        <taxon>Acetivibrio</taxon>
    </lineage>
</organism>
<keyword evidence="5" id="KW-1185">Reference proteome</keyword>
<name>W4V9K2_9FIRM</name>
<gene>
    <name evidence="4" type="ORF">JCM21531_3433</name>
</gene>
<dbReference type="AlphaFoldDB" id="W4V9K2"/>
<dbReference type="InterPro" id="IPR012610">
    <property type="entry name" value="SASP_SspH"/>
</dbReference>
<comment type="similarity">
    <text evidence="2">Belongs to the SspH family.</text>
</comment>
<dbReference type="RefSeq" id="WP_038290372.1">
    <property type="nucleotide sequence ID" value="NZ_BAVR01000048.1"/>
</dbReference>
<comment type="subcellular location">
    <subcellularLocation>
        <location evidence="1">Spore core</location>
    </subcellularLocation>
</comment>
<reference evidence="4" key="1">
    <citation type="journal article" date="2014" name="Genome Announc.">
        <title>Draft Genome Sequence of Clostridium straminisolvens Strain JCM 21531T, Isolated from a Cellulose-Degrading Bacterial Community.</title>
        <authorList>
            <person name="Yuki M."/>
            <person name="Oshima K."/>
            <person name="Suda W."/>
            <person name="Sakamoto M."/>
            <person name="Kitamura K."/>
            <person name="Iida T."/>
            <person name="Hattori M."/>
            <person name="Ohkuma M."/>
        </authorList>
    </citation>
    <scope>NUCLEOTIDE SEQUENCE [LARGE SCALE GENOMIC DNA]</scope>
    <source>
        <strain evidence="4">JCM 21531</strain>
    </source>
</reference>
<dbReference type="STRING" id="1294263.JCM21531_3433"/>
<dbReference type="Pfam" id="PF08141">
    <property type="entry name" value="SspH"/>
    <property type="match status" value="1"/>
</dbReference>
<dbReference type="HAMAP" id="MF_00667">
    <property type="entry name" value="SspH"/>
    <property type="match status" value="1"/>
</dbReference>
<sequence>MDAIRAHQILESQQIIEVLHQGSPVWIEKVMDNNMAHVSFIHTNEEKDVPLYMLVEKELPKNSN</sequence>
<comment type="caution">
    <text evidence="4">The sequence shown here is derived from an EMBL/GenBank/DDBJ whole genome shotgun (WGS) entry which is preliminary data.</text>
</comment>
<evidence type="ECO:0000256" key="2">
    <source>
        <dbReference type="ARBA" id="ARBA00006573"/>
    </source>
</evidence>
<evidence type="ECO:0000256" key="3">
    <source>
        <dbReference type="ARBA" id="ARBA00022969"/>
    </source>
</evidence>
<protein>
    <recommendedName>
        <fullName evidence="6">SASP H</fullName>
    </recommendedName>
</protein>
<dbReference type="GO" id="GO:0030436">
    <property type="term" value="P:asexual sporulation"/>
    <property type="evidence" value="ECO:0007669"/>
    <property type="project" value="InterPro"/>
</dbReference>
<dbReference type="GO" id="GO:0030435">
    <property type="term" value="P:sporulation resulting in formation of a cellular spore"/>
    <property type="evidence" value="ECO:0007669"/>
    <property type="project" value="UniProtKB-KW"/>
</dbReference>
<keyword evidence="3" id="KW-0749">Sporulation</keyword>
<dbReference type="GO" id="GO:0042601">
    <property type="term" value="C:endospore-forming forespore"/>
    <property type="evidence" value="ECO:0007669"/>
    <property type="project" value="InterPro"/>
</dbReference>
<evidence type="ECO:0000313" key="4">
    <source>
        <dbReference type="EMBL" id="GAE89866.1"/>
    </source>
</evidence>
<evidence type="ECO:0008006" key="6">
    <source>
        <dbReference type="Google" id="ProtNLM"/>
    </source>
</evidence>
<dbReference type="EMBL" id="BAVR01000048">
    <property type="protein sequence ID" value="GAE89866.1"/>
    <property type="molecule type" value="Genomic_DNA"/>
</dbReference>
<evidence type="ECO:0000313" key="5">
    <source>
        <dbReference type="Proteomes" id="UP000019109"/>
    </source>
</evidence>
<dbReference type="OrthoDB" id="1683648at2"/>
<dbReference type="Proteomes" id="UP000019109">
    <property type="component" value="Unassembled WGS sequence"/>
</dbReference>
<evidence type="ECO:0000256" key="1">
    <source>
        <dbReference type="ARBA" id="ARBA00004288"/>
    </source>
</evidence>
<dbReference type="NCBIfam" id="TIGR02861">
    <property type="entry name" value="SASP_H"/>
    <property type="match status" value="1"/>
</dbReference>